<dbReference type="RefSeq" id="WP_179821313.1">
    <property type="nucleotide sequence ID" value="NZ_JACCFS010000001.1"/>
</dbReference>
<keyword evidence="3" id="KW-1185">Reference proteome</keyword>
<dbReference type="Proteomes" id="UP000572051">
    <property type="component" value="Unassembled WGS sequence"/>
</dbReference>
<dbReference type="AlphaFoldDB" id="A0A7Z0J8P5"/>
<evidence type="ECO:0000313" key="2">
    <source>
        <dbReference type="EMBL" id="NYJ33211.1"/>
    </source>
</evidence>
<feature type="region of interest" description="Disordered" evidence="1">
    <location>
        <begin position="19"/>
        <end position="52"/>
    </location>
</feature>
<name>A0A7Z0J8P5_9ACTN</name>
<proteinExistence type="predicted"/>
<feature type="compositionally biased region" description="Low complexity" evidence="1">
    <location>
        <begin position="19"/>
        <end position="40"/>
    </location>
</feature>
<sequence length="52" mass="5256">MAAERQCCSLLDLRADSDAAGARPRVGAAPSRGPGPGAADRALRLFTGHPPA</sequence>
<organism evidence="2 3">
    <name type="scientific">Nocardiopsis aegyptia</name>
    <dbReference type="NCBI Taxonomy" id="220378"/>
    <lineage>
        <taxon>Bacteria</taxon>
        <taxon>Bacillati</taxon>
        <taxon>Actinomycetota</taxon>
        <taxon>Actinomycetes</taxon>
        <taxon>Streptosporangiales</taxon>
        <taxon>Nocardiopsidaceae</taxon>
        <taxon>Nocardiopsis</taxon>
    </lineage>
</organism>
<dbReference type="EMBL" id="JACCFS010000001">
    <property type="protein sequence ID" value="NYJ33211.1"/>
    <property type="molecule type" value="Genomic_DNA"/>
</dbReference>
<evidence type="ECO:0000313" key="3">
    <source>
        <dbReference type="Proteomes" id="UP000572051"/>
    </source>
</evidence>
<comment type="caution">
    <text evidence="2">The sequence shown here is derived from an EMBL/GenBank/DDBJ whole genome shotgun (WGS) entry which is preliminary data.</text>
</comment>
<accession>A0A7Z0J8P5</accession>
<reference evidence="2 3" key="1">
    <citation type="submission" date="2020-07" db="EMBL/GenBank/DDBJ databases">
        <title>Sequencing the genomes of 1000 actinobacteria strains.</title>
        <authorList>
            <person name="Klenk H.-P."/>
        </authorList>
    </citation>
    <scope>NUCLEOTIDE SEQUENCE [LARGE SCALE GENOMIC DNA]</scope>
    <source>
        <strain evidence="2 3">DSM 44442</strain>
    </source>
</reference>
<gene>
    <name evidence="2" type="ORF">HNR10_001092</name>
</gene>
<evidence type="ECO:0000256" key="1">
    <source>
        <dbReference type="SAM" id="MobiDB-lite"/>
    </source>
</evidence>
<protein>
    <submittedName>
        <fullName evidence="2">Uncharacterized protein</fullName>
    </submittedName>
</protein>